<dbReference type="CDD" id="cd22593">
    <property type="entry name" value="Kunitz_conkunitzin"/>
    <property type="match status" value="1"/>
</dbReference>
<feature type="domain" description="BPTI/Kunitz inhibitor" evidence="1">
    <location>
        <begin position="1"/>
        <end position="38"/>
    </location>
</feature>
<dbReference type="GO" id="GO:0004867">
    <property type="term" value="F:serine-type endopeptidase inhibitor activity"/>
    <property type="evidence" value="ECO:0007669"/>
    <property type="project" value="InterPro"/>
</dbReference>
<accession>A0A368FXD0</accession>
<dbReference type="SUPFAM" id="SSF57362">
    <property type="entry name" value="BPTI-like"/>
    <property type="match status" value="1"/>
</dbReference>
<dbReference type="InterPro" id="IPR002223">
    <property type="entry name" value="Kunitz_BPTI"/>
</dbReference>
<gene>
    <name evidence="2" type="ORF">ANCCAN_17330</name>
</gene>
<name>A0A368FXD0_ANCCA</name>
<keyword evidence="3" id="KW-1185">Reference proteome</keyword>
<evidence type="ECO:0000313" key="2">
    <source>
        <dbReference type="EMBL" id="RCN36772.1"/>
    </source>
</evidence>
<proteinExistence type="predicted"/>
<feature type="non-terminal residue" evidence="2">
    <location>
        <position position="1"/>
    </location>
</feature>
<sequence length="150" mass="16595">LCRWYWNNAKKDCLPFIFYGQGGNFNNFLTKEHCSNFCSLCVRSVIHFCNHPGRLPYAPYPRSVLPLTPVKMADAVPAQRASATSRCPKVFLVWQLHCLDSGSMPAQAPASASFIMAVKEIQTASSLLRPASEPVKALKVVVQQEVGLLV</sequence>
<dbReference type="STRING" id="29170.A0A368FXD0"/>
<dbReference type="AlphaFoldDB" id="A0A368FXD0"/>
<comment type="caution">
    <text evidence="2">The sequence shown here is derived from an EMBL/GenBank/DDBJ whole genome shotgun (WGS) entry which is preliminary data.</text>
</comment>
<dbReference type="OrthoDB" id="4473401at2759"/>
<reference evidence="2 3" key="1">
    <citation type="submission" date="2014-10" db="EMBL/GenBank/DDBJ databases">
        <title>Draft genome of the hookworm Ancylostoma caninum.</title>
        <authorList>
            <person name="Mitreva M."/>
        </authorList>
    </citation>
    <scope>NUCLEOTIDE SEQUENCE [LARGE SCALE GENOMIC DNA]</scope>
    <source>
        <strain evidence="2 3">Baltimore</strain>
    </source>
</reference>
<dbReference type="PROSITE" id="PS50279">
    <property type="entry name" value="BPTI_KUNITZ_2"/>
    <property type="match status" value="1"/>
</dbReference>
<organism evidence="2 3">
    <name type="scientific">Ancylostoma caninum</name>
    <name type="common">Dog hookworm</name>
    <dbReference type="NCBI Taxonomy" id="29170"/>
    <lineage>
        <taxon>Eukaryota</taxon>
        <taxon>Metazoa</taxon>
        <taxon>Ecdysozoa</taxon>
        <taxon>Nematoda</taxon>
        <taxon>Chromadorea</taxon>
        <taxon>Rhabditida</taxon>
        <taxon>Rhabditina</taxon>
        <taxon>Rhabditomorpha</taxon>
        <taxon>Strongyloidea</taxon>
        <taxon>Ancylostomatidae</taxon>
        <taxon>Ancylostomatinae</taxon>
        <taxon>Ancylostoma</taxon>
    </lineage>
</organism>
<dbReference type="Gene3D" id="4.10.410.10">
    <property type="entry name" value="Pancreatic trypsin inhibitor Kunitz domain"/>
    <property type="match status" value="1"/>
</dbReference>
<dbReference type="SMART" id="SM00131">
    <property type="entry name" value="KU"/>
    <property type="match status" value="1"/>
</dbReference>
<dbReference type="Pfam" id="PF00014">
    <property type="entry name" value="Kunitz_BPTI"/>
    <property type="match status" value="1"/>
</dbReference>
<dbReference type="Proteomes" id="UP000252519">
    <property type="component" value="Unassembled WGS sequence"/>
</dbReference>
<dbReference type="EMBL" id="JOJR01000528">
    <property type="protein sequence ID" value="RCN36772.1"/>
    <property type="molecule type" value="Genomic_DNA"/>
</dbReference>
<dbReference type="InterPro" id="IPR036880">
    <property type="entry name" value="Kunitz_BPTI_sf"/>
</dbReference>
<evidence type="ECO:0000313" key="3">
    <source>
        <dbReference type="Proteomes" id="UP000252519"/>
    </source>
</evidence>
<evidence type="ECO:0000259" key="1">
    <source>
        <dbReference type="PROSITE" id="PS50279"/>
    </source>
</evidence>
<protein>
    <submittedName>
        <fullName evidence="2">Kunitz/Bovine pancreatic trypsin inhibitor domain protein</fullName>
    </submittedName>
</protein>